<name>T0R142_SAPDV</name>
<organism evidence="1 2">
    <name type="scientific">Saprolegnia diclina (strain VS20)</name>
    <dbReference type="NCBI Taxonomy" id="1156394"/>
    <lineage>
        <taxon>Eukaryota</taxon>
        <taxon>Sar</taxon>
        <taxon>Stramenopiles</taxon>
        <taxon>Oomycota</taxon>
        <taxon>Saprolegniomycetes</taxon>
        <taxon>Saprolegniales</taxon>
        <taxon>Saprolegniaceae</taxon>
        <taxon>Saprolegnia</taxon>
    </lineage>
</organism>
<evidence type="ECO:0000313" key="1">
    <source>
        <dbReference type="EMBL" id="EQC40676.1"/>
    </source>
</evidence>
<evidence type="ECO:0000313" key="2">
    <source>
        <dbReference type="Proteomes" id="UP000030762"/>
    </source>
</evidence>
<gene>
    <name evidence="1" type="ORF">SDRG_01754</name>
</gene>
<proteinExistence type="predicted"/>
<keyword evidence="2" id="KW-1185">Reference proteome</keyword>
<dbReference type="OMA" id="ENRRSCM"/>
<protein>
    <submittedName>
        <fullName evidence="1">Uncharacterized protein</fullName>
    </submittedName>
</protein>
<dbReference type="InParanoid" id="T0R142"/>
<accession>T0R142</accession>
<dbReference type="RefSeq" id="XP_008605520.1">
    <property type="nucleotide sequence ID" value="XM_008607298.1"/>
</dbReference>
<dbReference type="AlphaFoldDB" id="T0R142"/>
<dbReference type="Proteomes" id="UP000030762">
    <property type="component" value="Unassembled WGS sequence"/>
</dbReference>
<dbReference type="OrthoDB" id="3169036at2759"/>
<dbReference type="EMBL" id="JH767135">
    <property type="protein sequence ID" value="EQC40676.1"/>
    <property type="molecule type" value="Genomic_DNA"/>
</dbReference>
<sequence>MIHPSWQRRRTRPLPWPSPLALAATEECDGSSHENRRSCMMGLTQDEATQVLRCVSQLQAELPLQKAKLRRLKDLLVARDPWLVGLVQAVVATQSSLLPYLRVFLLMLPGDASRTRRADGCDPMCLDLLLTLFPISPDVAADALAACAQDVVLAILDLDADHPRVFNDQSC</sequence>
<dbReference type="GeneID" id="19942481"/>
<dbReference type="VEuPathDB" id="FungiDB:SDRG_01754"/>
<reference evidence="1 2" key="1">
    <citation type="submission" date="2012-04" db="EMBL/GenBank/DDBJ databases">
        <title>The Genome Sequence of Saprolegnia declina VS20.</title>
        <authorList>
            <consortium name="The Broad Institute Genome Sequencing Platform"/>
            <person name="Russ C."/>
            <person name="Nusbaum C."/>
            <person name="Tyler B."/>
            <person name="van West P."/>
            <person name="Dieguez-Uribeondo J."/>
            <person name="de Bruijn I."/>
            <person name="Tripathy S."/>
            <person name="Jiang R."/>
            <person name="Young S.K."/>
            <person name="Zeng Q."/>
            <person name="Gargeya S."/>
            <person name="Fitzgerald M."/>
            <person name="Haas B."/>
            <person name="Abouelleil A."/>
            <person name="Alvarado L."/>
            <person name="Arachchi H.M."/>
            <person name="Berlin A."/>
            <person name="Chapman S.B."/>
            <person name="Goldberg J."/>
            <person name="Griggs A."/>
            <person name="Gujja S."/>
            <person name="Hansen M."/>
            <person name="Howarth C."/>
            <person name="Imamovic A."/>
            <person name="Larimer J."/>
            <person name="McCowen C."/>
            <person name="Montmayeur A."/>
            <person name="Murphy C."/>
            <person name="Neiman D."/>
            <person name="Pearson M."/>
            <person name="Priest M."/>
            <person name="Roberts A."/>
            <person name="Saif S."/>
            <person name="Shea T."/>
            <person name="Sisk P."/>
            <person name="Sykes S."/>
            <person name="Wortman J."/>
            <person name="Nusbaum C."/>
            <person name="Birren B."/>
        </authorList>
    </citation>
    <scope>NUCLEOTIDE SEQUENCE [LARGE SCALE GENOMIC DNA]</scope>
    <source>
        <strain evidence="1 2">VS20</strain>
    </source>
</reference>